<dbReference type="SUPFAM" id="SSF55729">
    <property type="entry name" value="Acyl-CoA N-acyltransferases (Nat)"/>
    <property type="match status" value="1"/>
</dbReference>
<dbReference type="PANTHER" id="PTHR30098:SF2">
    <property type="entry name" value="LEUCYL_PHENYLALANYL-TRNA--PROTEIN TRANSFERASE"/>
    <property type="match status" value="1"/>
</dbReference>
<protein>
    <recommendedName>
        <fullName evidence="4">Leucyl/phenylalanyl-tRNA--protein transferase</fullName>
        <ecNumber evidence="4">2.3.2.6</ecNumber>
    </recommendedName>
    <alternativeName>
        <fullName evidence="4">L/F-transferase</fullName>
    </alternativeName>
    <alternativeName>
        <fullName evidence="4">Leucyltransferase</fullName>
    </alternativeName>
    <alternativeName>
        <fullName evidence="4">Phenyalanyltransferase</fullName>
    </alternativeName>
</protein>
<dbReference type="InterPro" id="IPR042221">
    <property type="entry name" value="Leu/Phe-tRNA_Trfase_N"/>
</dbReference>
<comment type="catalytic activity">
    <reaction evidence="4">
        <text>N-terminal L-lysyl-[protein] + L-leucyl-tRNA(Leu) = N-terminal L-leucyl-L-lysyl-[protein] + tRNA(Leu) + H(+)</text>
        <dbReference type="Rhea" id="RHEA:12340"/>
        <dbReference type="Rhea" id="RHEA-COMP:9613"/>
        <dbReference type="Rhea" id="RHEA-COMP:9622"/>
        <dbReference type="Rhea" id="RHEA-COMP:12670"/>
        <dbReference type="Rhea" id="RHEA-COMP:12671"/>
        <dbReference type="ChEBI" id="CHEBI:15378"/>
        <dbReference type="ChEBI" id="CHEBI:65249"/>
        <dbReference type="ChEBI" id="CHEBI:78442"/>
        <dbReference type="ChEBI" id="CHEBI:78494"/>
        <dbReference type="ChEBI" id="CHEBI:133043"/>
        <dbReference type="EC" id="2.3.2.6"/>
    </reaction>
</comment>
<evidence type="ECO:0000256" key="4">
    <source>
        <dbReference type="HAMAP-Rule" id="MF_00688"/>
    </source>
</evidence>
<reference evidence="5 6" key="1">
    <citation type="submission" date="2018-04" db="EMBL/GenBank/DDBJ databases">
        <title>Polynucleobacter sp. UH21B genome.</title>
        <authorList>
            <person name="Hahn M.W."/>
        </authorList>
    </citation>
    <scope>NUCLEOTIDE SEQUENCE [LARGE SCALE GENOMIC DNA]</scope>
    <source>
        <strain evidence="5 6">MWH-UH21B</strain>
    </source>
</reference>
<keyword evidence="3 4" id="KW-0012">Acyltransferase</keyword>
<evidence type="ECO:0000256" key="3">
    <source>
        <dbReference type="ARBA" id="ARBA00023315"/>
    </source>
</evidence>
<dbReference type="NCBIfam" id="TIGR00667">
    <property type="entry name" value="aat"/>
    <property type="match status" value="1"/>
</dbReference>
<comment type="subcellular location">
    <subcellularLocation>
        <location evidence="4">Cytoplasm</location>
    </subcellularLocation>
</comment>
<dbReference type="EC" id="2.3.2.6" evidence="4"/>
<comment type="function">
    <text evidence="4">Functions in the N-end rule pathway of protein degradation where it conjugates Leu, Phe and, less efficiently, Met from aminoacyl-tRNAs to the N-termini of proteins containing an N-terminal arginine or lysine.</text>
</comment>
<comment type="catalytic activity">
    <reaction evidence="4">
        <text>N-terminal L-arginyl-[protein] + L-leucyl-tRNA(Leu) = N-terminal L-leucyl-L-arginyl-[protein] + tRNA(Leu) + H(+)</text>
        <dbReference type="Rhea" id="RHEA:50416"/>
        <dbReference type="Rhea" id="RHEA-COMP:9613"/>
        <dbReference type="Rhea" id="RHEA-COMP:9622"/>
        <dbReference type="Rhea" id="RHEA-COMP:12672"/>
        <dbReference type="Rhea" id="RHEA-COMP:12673"/>
        <dbReference type="ChEBI" id="CHEBI:15378"/>
        <dbReference type="ChEBI" id="CHEBI:64719"/>
        <dbReference type="ChEBI" id="CHEBI:78442"/>
        <dbReference type="ChEBI" id="CHEBI:78494"/>
        <dbReference type="ChEBI" id="CHEBI:133044"/>
        <dbReference type="EC" id="2.3.2.6"/>
    </reaction>
</comment>
<keyword evidence="6" id="KW-1185">Reference proteome</keyword>
<evidence type="ECO:0000313" key="6">
    <source>
        <dbReference type="Proteomes" id="UP000503312"/>
    </source>
</evidence>
<dbReference type="GO" id="GO:0008914">
    <property type="term" value="F:leucyl-tRNA--protein transferase activity"/>
    <property type="evidence" value="ECO:0007669"/>
    <property type="project" value="UniProtKB-UniRule"/>
</dbReference>
<dbReference type="GO" id="GO:0030163">
    <property type="term" value="P:protein catabolic process"/>
    <property type="evidence" value="ECO:0007669"/>
    <property type="project" value="UniProtKB-UniRule"/>
</dbReference>
<keyword evidence="1 4" id="KW-0963">Cytoplasm</keyword>
<dbReference type="InterPro" id="IPR042203">
    <property type="entry name" value="Leu/Phe-tRNA_Trfase_C"/>
</dbReference>
<evidence type="ECO:0000256" key="2">
    <source>
        <dbReference type="ARBA" id="ARBA00022679"/>
    </source>
</evidence>
<comment type="similarity">
    <text evidence="4">Belongs to the L/F-transferase family.</text>
</comment>
<evidence type="ECO:0000256" key="1">
    <source>
        <dbReference type="ARBA" id="ARBA00022490"/>
    </source>
</evidence>
<dbReference type="Pfam" id="PF03588">
    <property type="entry name" value="Leu_Phe_trans"/>
    <property type="match status" value="1"/>
</dbReference>
<comment type="catalytic activity">
    <reaction evidence="4">
        <text>L-phenylalanyl-tRNA(Phe) + an N-terminal L-alpha-aminoacyl-[protein] = an N-terminal L-phenylalanyl-L-alpha-aminoacyl-[protein] + tRNA(Phe)</text>
        <dbReference type="Rhea" id="RHEA:43632"/>
        <dbReference type="Rhea" id="RHEA-COMP:9668"/>
        <dbReference type="Rhea" id="RHEA-COMP:9699"/>
        <dbReference type="Rhea" id="RHEA-COMP:10636"/>
        <dbReference type="Rhea" id="RHEA-COMP:10637"/>
        <dbReference type="ChEBI" id="CHEBI:78442"/>
        <dbReference type="ChEBI" id="CHEBI:78531"/>
        <dbReference type="ChEBI" id="CHEBI:78597"/>
        <dbReference type="ChEBI" id="CHEBI:83561"/>
        <dbReference type="EC" id="2.3.2.6"/>
    </reaction>
</comment>
<dbReference type="AlphaFoldDB" id="A0A6M9PY69"/>
<dbReference type="KEGG" id="ptrp:DCO17_06245"/>
<dbReference type="Proteomes" id="UP000503312">
    <property type="component" value="Chromosome"/>
</dbReference>
<keyword evidence="2 4" id="KW-0808">Transferase</keyword>
<proteinExistence type="inferred from homology"/>
<dbReference type="Gene3D" id="3.30.70.3550">
    <property type="entry name" value="Leucyl/phenylalanyl-tRNA-protein transferase, N-terminal domain"/>
    <property type="match status" value="1"/>
</dbReference>
<dbReference type="PANTHER" id="PTHR30098">
    <property type="entry name" value="LEUCYL/PHENYLALANYL-TRNA--PROTEIN TRANSFERASE"/>
    <property type="match status" value="1"/>
</dbReference>
<dbReference type="HAMAP" id="MF_00688">
    <property type="entry name" value="Leu_Phe_trans"/>
    <property type="match status" value="1"/>
</dbReference>
<dbReference type="InterPro" id="IPR016181">
    <property type="entry name" value="Acyl_CoA_acyltransferase"/>
</dbReference>
<dbReference type="RefSeq" id="WP_173955904.1">
    <property type="nucleotide sequence ID" value="NZ_CP028942.1"/>
</dbReference>
<dbReference type="GO" id="GO:0005737">
    <property type="term" value="C:cytoplasm"/>
    <property type="evidence" value="ECO:0007669"/>
    <property type="project" value="UniProtKB-SubCell"/>
</dbReference>
<dbReference type="InterPro" id="IPR004616">
    <property type="entry name" value="Leu/Phe-tRNA_Trfase"/>
</dbReference>
<dbReference type="Gene3D" id="3.40.630.70">
    <property type="entry name" value="Leucyl/phenylalanyl-tRNA-protein transferase, C-terminal domain"/>
    <property type="match status" value="1"/>
</dbReference>
<name>A0A6M9PY69_9BURK</name>
<accession>A0A6M9PY69</accession>
<gene>
    <name evidence="4" type="primary">aat</name>
    <name evidence="5" type="ORF">DCO17_06245</name>
</gene>
<dbReference type="EMBL" id="CP028942">
    <property type="protein sequence ID" value="QKM64862.1"/>
    <property type="molecule type" value="Genomic_DNA"/>
</dbReference>
<evidence type="ECO:0000313" key="5">
    <source>
        <dbReference type="EMBL" id="QKM64862.1"/>
    </source>
</evidence>
<sequence length="245" mass="27501">MSQICWLGPQDSFPNPLLSPDPDQSVPGLIAVSECIYPNQLLQAYKLGIFPWYSDEQPVLWWSPDPRMVLKPNDFHCSESLQKSIRHLCQDSQSELVVNEDFGAVIRACATSARKDQDGTWITHEIMDAYSTIHEQGYAHSIAVIENGALIGGLYCVAIGSMVYGESMFSRKPNASKIALAALSAWCIQNHVAMIDCQQETSHLRSMGAKPIPRHDFLQQLQASINQSNIVKSWKFDKQILTHWL</sequence>
<organism evidence="5 6">
    <name type="scientific">Polynucleobacter tropicus</name>
    <dbReference type="NCBI Taxonomy" id="1743174"/>
    <lineage>
        <taxon>Bacteria</taxon>
        <taxon>Pseudomonadati</taxon>
        <taxon>Pseudomonadota</taxon>
        <taxon>Betaproteobacteria</taxon>
        <taxon>Burkholderiales</taxon>
        <taxon>Burkholderiaceae</taxon>
        <taxon>Polynucleobacter</taxon>
    </lineage>
</organism>